<sequence>MKRIDVYSDSVERDDTLGLVHDGEPFTGELVDAWGDTLLSLVTYHNGRRHGPVKEWYEDGTLKSEGTNQNGIAVGTLREWHNNGALAVEKLFNDRGELVSEKHWDEDGAPEPYRPTGMPE</sequence>
<keyword evidence="3" id="KW-1185">Reference proteome</keyword>
<dbReference type="Gene3D" id="2.20.110.10">
    <property type="entry name" value="Histone H3 K4-specific methyltransferase SET7/9 N-terminal domain"/>
    <property type="match status" value="1"/>
</dbReference>
<dbReference type="EMBL" id="JBHLUD010000007">
    <property type="protein sequence ID" value="MFC0544373.1"/>
    <property type="molecule type" value="Genomic_DNA"/>
</dbReference>
<evidence type="ECO:0000256" key="1">
    <source>
        <dbReference type="SAM" id="MobiDB-lite"/>
    </source>
</evidence>
<dbReference type="RefSeq" id="WP_273935864.1">
    <property type="nucleotide sequence ID" value="NZ_CP097263.1"/>
</dbReference>
<feature type="region of interest" description="Disordered" evidence="1">
    <location>
        <begin position="100"/>
        <end position="120"/>
    </location>
</feature>
<evidence type="ECO:0000313" key="2">
    <source>
        <dbReference type="EMBL" id="MFC0544373.1"/>
    </source>
</evidence>
<organism evidence="2 3">
    <name type="scientific">Kutzneria chonburiensis</name>
    <dbReference type="NCBI Taxonomy" id="1483604"/>
    <lineage>
        <taxon>Bacteria</taxon>
        <taxon>Bacillati</taxon>
        <taxon>Actinomycetota</taxon>
        <taxon>Actinomycetes</taxon>
        <taxon>Pseudonocardiales</taxon>
        <taxon>Pseudonocardiaceae</taxon>
        <taxon>Kutzneria</taxon>
    </lineage>
</organism>
<name>A0ABV6MVM4_9PSEU</name>
<dbReference type="Pfam" id="PF07661">
    <property type="entry name" value="MORN_2"/>
    <property type="match status" value="1"/>
</dbReference>
<evidence type="ECO:0000313" key="3">
    <source>
        <dbReference type="Proteomes" id="UP001589810"/>
    </source>
</evidence>
<proteinExistence type="predicted"/>
<dbReference type="Proteomes" id="UP001589810">
    <property type="component" value="Unassembled WGS sequence"/>
</dbReference>
<reference evidence="2 3" key="1">
    <citation type="submission" date="2024-09" db="EMBL/GenBank/DDBJ databases">
        <authorList>
            <person name="Sun Q."/>
            <person name="Mori K."/>
        </authorList>
    </citation>
    <scope>NUCLEOTIDE SEQUENCE [LARGE SCALE GENOMIC DNA]</scope>
    <source>
        <strain evidence="2 3">TBRC 1432</strain>
    </source>
</reference>
<dbReference type="InterPro" id="IPR011652">
    <property type="entry name" value="MORN_2"/>
</dbReference>
<comment type="caution">
    <text evidence="2">The sequence shown here is derived from an EMBL/GenBank/DDBJ whole genome shotgun (WGS) entry which is preliminary data.</text>
</comment>
<dbReference type="SUPFAM" id="SSF82185">
    <property type="entry name" value="Histone H3 K4-specific methyltransferase SET7/9 N-terminal domain"/>
    <property type="match status" value="1"/>
</dbReference>
<gene>
    <name evidence="2" type="ORF">ACFFH7_22905</name>
</gene>
<accession>A0ABV6MVM4</accession>
<protein>
    <submittedName>
        <fullName evidence="2">Toxin-antitoxin system YwqK family antitoxin</fullName>
    </submittedName>
</protein>